<keyword evidence="3" id="KW-1185">Reference proteome</keyword>
<evidence type="ECO:0000313" key="2">
    <source>
        <dbReference type="EMBL" id="KAK7489425.1"/>
    </source>
</evidence>
<proteinExistence type="predicted"/>
<accession>A0ABD0KQN7</accession>
<dbReference type="EMBL" id="JACVVK020000138">
    <property type="protein sequence ID" value="KAK7489425.1"/>
    <property type="molecule type" value="Genomic_DNA"/>
</dbReference>
<gene>
    <name evidence="2" type="ORF">BaRGS_00019369</name>
</gene>
<comment type="caution">
    <text evidence="2">The sequence shown here is derived from an EMBL/GenBank/DDBJ whole genome shotgun (WGS) entry which is preliminary data.</text>
</comment>
<sequence length="107" mass="12481">MHESLCQSSSDGESARRKIASAQKCPELVPTSNVYAAHMHTRTHGTSCQLQYGILRDLEHFKLFQKQYENYALRTRTREWFSLERARHAAEQYTPLALLVLHETTFR</sequence>
<name>A0ABD0KQN7_9CAEN</name>
<evidence type="ECO:0000256" key="1">
    <source>
        <dbReference type="SAM" id="MobiDB-lite"/>
    </source>
</evidence>
<dbReference type="AlphaFoldDB" id="A0ABD0KQN7"/>
<evidence type="ECO:0000313" key="3">
    <source>
        <dbReference type="Proteomes" id="UP001519460"/>
    </source>
</evidence>
<feature type="compositionally biased region" description="Polar residues" evidence="1">
    <location>
        <begin position="1"/>
        <end position="12"/>
    </location>
</feature>
<protein>
    <submittedName>
        <fullName evidence="2">Uncharacterized protein</fullName>
    </submittedName>
</protein>
<organism evidence="2 3">
    <name type="scientific">Batillaria attramentaria</name>
    <dbReference type="NCBI Taxonomy" id="370345"/>
    <lineage>
        <taxon>Eukaryota</taxon>
        <taxon>Metazoa</taxon>
        <taxon>Spiralia</taxon>
        <taxon>Lophotrochozoa</taxon>
        <taxon>Mollusca</taxon>
        <taxon>Gastropoda</taxon>
        <taxon>Caenogastropoda</taxon>
        <taxon>Sorbeoconcha</taxon>
        <taxon>Cerithioidea</taxon>
        <taxon>Batillariidae</taxon>
        <taxon>Batillaria</taxon>
    </lineage>
</organism>
<dbReference type="Proteomes" id="UP001519460">
    <property type="component" value="Unassembled WGS sequence"/>
</dbReference>
<reference evidence="2 3" key="1">
    <citation type="journal article" date="2023" name="Sci. Data">
        <title>Genome assembly of the Korean intertidal mud-creeper Batillaria attramentaria.</title>
        <authorList>
            <person name="Patra A.K."/>
            <person name="Ho P.T."/>
            <person name="Jun S."/>
            <person name="Lee S.J."/>
            <person name="Kim Y."/>
            <person name="Won Y.J."/>
        </authorList>
    </citation>
    <scope>NUCLEOTIDE SEQUENCE [LARGE SCALE GENOMIC DNA]</scope>
    <source>
        <strain evidence="2">Wonlab-2016</strain>
    </source>
</reference>
<feature type="region of interest" description="Disordered" evidence="1">
    <location>
        <begin position="1"/>
        <end position="22"/>
    </location>
</feature>